<evidence type="ECO:0000313" key="6">
    <source>
        <dbReference type="Proteomes" id="UP000187321"/>
    </source>
</evidence>
<dbReference type="InterPro" id="IPR052930">
    <property type="entry name" value="TA_antitoxin_MntA"/>
</dbReference>
<accession>A0A1N7F130</accession>
<dbReference type="GeneID" id="30956896"/>
<dbReference type="SUPFAM" id="SSF81301">
    <property type="entry name" value="Nucleotidyltransferase"/>
    <property type="match status" value="1"/>
</dbReference>
<dbReference type="EMBL" id="FTNP01000005">
    <property type="protein sequence ID" value="SIR94059.1"/>
    <property type="molecule type" value="Genomic_DNA"/>
</dbReference>
<dbReference type="OrthoDB" id="25428at2157"/>
<dbReference type="GO" id="GO:0016740">
    <property type="term" value="F:transferase activity"/>
    <property type="evidence" value="ECO:0007669"/>
    <property type="project" value="UniProtKB-KW"/>
</dbReference>
<dbReference type="NCBIfam" id="NF047752">
    <property type="entry name" value="MntA_antitoxin"/>
    <property type="match status" value="1"/>
</dbReference>
<dbReference type="Proteomes" id="UP000187321">
    <property type="component" value="Chromosome"/>
</dbReference>
<dbReference type="KEGG" id="hda:BB347_13095"/>
<feature type="domain" description="Polymerase beta nucleotidyltransferase" evidence="2">
    <location>
        <begin position="16"/>
        <end position="109"/>
    </location>
</feature>
<dbReference type="RefSeq" id="WP_076582984.1">
    <property type="nucleotide sequence ID" value="NZ_CP019327.1"/>
</dbReference>
<reference evidence="4 5" key="2">
    <citation type="submission" date="2017-01" db="EMBL/GenBank/DDBJ databases">
        <authorList>
            <person name="Mah S.A."/>
            <person name="Swanson W.J."/>
            <person name="Moy G.W."/>
            <person name="Vacquier V.D."/>
        </authorList>
    </citation>
    <scope>NUCLEOTIDE SEQUENCE [LARGE SCALE GENOMIC DNA]</scope>
    <source>
        <strain evidence="4 5">CGMCC 1.8909</strain>
    </source>
</reference>
<protein>
    <submittedName>
        <fullName evidence="3 4">Nucleotidyltransferase</fullName>
    </submittedName>
</protein>
<dbReference type="InterPro" id="IPR041633">
    <property type="entry name" value="Polbeta"/>
</dbReference>
<dbReference type="AlphaFoldDB" id="A0A1N7F130"/>
<keyword evidence="5" id="KW-1185">Reference proteome</keyword>
<evidence type="ECO:0000256" key="1">
    <source>
        <dbReference type="SAM" id="MobiDB-lite"/>
    </source>
</evidence>
<proteinExistence type="predicted"/>
<keyword evidence="4" id="KW-0808">Transferase</keyword>
<dbReference type="Gene3D" id="3.30.460.10">
    <property type="entry name" value="Beta Polymerase, domain 2"/>
    <property type="match status" value="1"/>
</dbReference>
<dbReference type="EMBL" id="CP019327">
    <property type="protein sequence ID" value="APX97466.1"/>
    <property type="molecule type" value="Genomic_DNA"/>
</dbReference>
<evidence type="ECO:0000313" key="3">
    <source>
        <dbReference type="EMBL" id="APX97466.1"/>
    </source>
</evidence>
<dbReference type="CDD" id="cd05403">
    <property type="entry name" value="NT_KNTase_like"/>
    <property type="match status" value="1"/>
</dbReference>
<evidence type="ECO:0000313" key="5">
    <source>
        <dbReference type="Proteomes" id="UP000185687"/>
    </source>
</evidence>
<evidence type="ECO:0000259" key="2">
    <source>
        <dbReference type="Pfam" id="PF18765"/>
    </source>
</evidence>
<organism evidence="4 5">
    <name type="scientific">Natronorubrum daqingense</name>
    <dbReference type="NCBI Taxonomy" id="588898"/>
    <lineage>
        <taxon>Archaea</taxon>
        <taxon>Methanobacteriati</taxon>
        <taxon>Methanobacteriota</taxon>
        <taxon>Stenosarchaea group</taxon>
        <taxon>Halobacteria</taxon>
        <taxon>Halobacteriales</taxon>
        <taxon>Natrialbaceae</taxon>
        <taxon>Natronorubrum</taxon>
    </lineage>
</organism>
<dbReference type="Pfam" id="PF18765">
    <property type="entry name" value="Polbeta"/>
    <property type="match status" value="1"/>
</dbReference>
<gene>
    <name evidence="3" type="ORF">BB347_13095</name>
    <name evidence="4" type="ORF">SAMN05421809_2932</name>
</gene>
<dbReference type="PANTHER" id="PTHR43852">
    <property type="entry name" value="NUCLEOTIDYLTRANSFERASE"/>
    <property type="match status" value="1"/>
</dbReference>
<dbReference type="Proteomes" id="UP000185687">
    <property type="component" value="Unassembled WGS sequence"/>
</dbReference>
<name>A0A1N7F130_9EURY</name>
<feature type="region of interest" description="Disordered" evidence="1">
    <location>
        <begin position="121"/>
        <end position="160"/>
    </location>
</feature>
<reference evidence="3 6" key="1">
    <citation type="submission" date="2017-01" db="EMBL/GenBank/DDBJ databases">
        <title>Complete genome sequence of Haloterrigena daqingensis type strain (JX313T).</title>
        <authorList>
            <person name="Shuang W."/>
        </authorList>
    </citation>
    <scope>NUCLEOTIDE SEQUENCE [LARGE SCALE GENOMIC DNA]</scope>
    <source>
        <strain evidence="3 6">JX313</strain>
    </source>
</reference>
<dbReference type="InterPro" id="IPR043519">
    <property type="entry name" value="NT_sf"/>
</dbReference>
<feature type="compositionally biased region" description="Basic and acidic residues" evidence="1">
    <location>
        <begin position="130"/>
        <end position="145"/>
    </location>
</feature>
<sequence length="160" mass="17867">MRTWREATLDDSLPLERLQEVFQEHEIQLAILFGSHASGETHSRSDIDLAVELEDVQPTDPEYNERFFGLSADLSETLETDEVDLVDLHRASPELAATVFDRGILLVGNPNHATALRDRLMETESSPQSPRERFDAALTKIDEHLSGSAVTATDGETHNE</sequence>
<evidence type="ECO:0000313" key="4">
    <source>
        <dbReference type="EMBL" id="SIR94059.1"/>
    </source>
</evidence>
<dbReference type="PANTHER" id="PTHR43852:SF3">
    <property type="entry name" value="NUCLEOTIDYLTRANSFERASE"/>
    <property type="match status" value="1"/>
</dbReference>